<keyword evidence="3" id="KW-1185">Reference proteome</keyword>
<feature type="compositionally biased region" description="Low complexity" evidence="1">
    <location>
        <begin position="79"/>
        <end position="98"/>
    </location>
</feature>
<evidence type="ECO:0000313" key="2">
    <source>
        <dbReference type="EMBL" id="KAF9472818.1"/>
    </source>
</evidence>
<protein>
    <submittedName>
        <fullName evidence="2">Uncharacterized protein</fullName>
    </submittedName>
</protein>
<reference evidence="2" key="1">
    <citation type="submission" date="2020-11" db="EMBL/GenBank/DDBJ databases">
        <authorList>
            <consortium name="DOE Joint Genome Institute"/>
            <person name="Ahrendt S."/>
            <person name="Riley R."/>
            <person name="Andreopoulos W."/>
            <person name="Labutti K."/>
            <person name="Pangilinan J."/>
            <person name="Ruiz-Duenas F.J."/>
            <person name="Barrasa J.M."/>
            <person name="Sanchez-Garcia M."/>
            <person name="Camarero S."/>
            <person name="Miyauchi S."/>
            <person name="Serrano A."/>
            <person name="Linde D."/>
            <person name="Babiker R."/>
            <person name="Drula E."/>
            <person name="Ayuso-Fernandez I."/>
            <person name="Pacheco R."/>
            <person name="Padilla G."/>
            <person name="Ferreira P."/>
            <person name="Barriuso J."/>
            <person name="Kellner H."/>
            <person name="Castanera R."/>
            <person name="Alfaro M."/>
            <person name="Ramirez L."/>
            <person name="Pisabarro A.G."/>
            <person name="Kuo A."/>
            <person name="Tritt A."/>
            <person name="Lipzen A."/>
            <person name="He G."/>
            <person name="Yan M."/>
            <person name="Ng V."/>
            <person name="Cullen D."/>
            <person name="Martin F."/>
            <person name="Rosso M.-N."/>
            <person name="Henrissat B."/>
            <person name="Hibbett D."/>
            <person name="Martinez A.T."/>
            <person name="Grigoriev I.V."/>
        </authorList>
    </citation>
    <scope>NUCLEOTIDE SEQUENCE</scope>
    <source>
        <strain evidence="2">CIRM-BRFM 674</strain>
    </source>
</reference>
<feature type="region of interest" description="Disordered" evidence="1">
    <location>
        <begin position="53"/>
        <end position="142"/>
    </location>
</feature>
<gene>
    <name evidence="2" type="ORF">BDN70DRAFT_937900</name>
</gene>
<evidence type="ECO:0000313" key="3">
    <source>
        <dbReference type="Proteomes" id="UP000807469"/>
    </source>
</evidence>
<proteinExistence type="predicted"/>
<dbReference type="AlphaFoldDB" id="A0A9P5YN39"/>
<evidence type="ECO:0000256" key="1">
    <source>
        <dbReference type="SAM" id="MobiDB-lite"/>
    </source>
</evidence>
<feature type="region of interest" description="Disordered" evidence="1">
    <location>
        <begin position="1"/>
        <end position="21"/>
    </location>
</feature>
<sequence>MPSSNVEDDAMSIDSDGPALVPLPFPKFIQRKETVTVRVVDEAYETTTRVEEVAVEESVTPPSLLLEHRRKTKPDYPESRATSPPSSRATSVATSRATSRAESRAASRYAPHGAGPRTAPRGGDRGAPASDTVPRNAQPGLMAFGFTPNRGFVPGHNAAAGPSRLSTGRTMKSAIYIPSDAEEASMKMDVDVQPSAK</sequence>
<dbReference type="Proteomes" id="UP000807469">
    <property type="component" value="Unassembled WGS sequence"/>
</dbReference>
<name>A0A9P5YN39_9AGAR</name>
<accession>A0A9P5YN39</accession>
<feature type="compositionally biased region" description="Acidic residues" evidence="1">
    <location>
        <begin position="1"/>
        <end position="11"/>
    </location>
</feature>
<dbReference type="EMBL" id="MU155494">
    <property type="protein sequence ID" value="KAF9472818.1"/>
    <property type="molecule type" value="Genomic_DNA"/>
</dbReference>
<organism evidence="2 3">
    <name type="scientific">Pholiota conissans</name>
    <dbReference type="NCBI Taxonomy" id="109636"/>
    <lineage>
        <taxon>Eukaryota</taxon>
        <taxon>Fungi</taxon>
        <taxon>Dikarya</taxon>
        <taxon>Basidiomycota</taxon>
        <taxon>Agaricomycotina</taxon>
        <taxon>Agaricomycetes</taxon>
        <taxon>Agaricomycetidae</taxon>
        <taxon>Agaricales</taxon>
        <taxon>Agaricineae</taxon>
        <taxon>Strophariaceae</taxon>
        <taxon>Pholiota</taxon>
    </lineage>
</organism>
<comment type="caution">
    <text evidence="2">The sequence shown here is derived from an EMBL/GenBank/DDBJ whole genome shotgun (WGS) entry which is preliminary data.</text>
</comment>